<dbReference type="GO" id="GO:0004497">
    <property type="term" value="F:monooxygenase activity"/>
    <property type="evidence" value="ECO:0007669"/>
    <property type="project" value="TreeGrafter"/>
</dbReference>
<organism evidence="2 3">
    <name type="scientific">Gluconacetobacter tumulisoli</name>
    <dbReference type="NCBI Taxonomy" id="1286189"/>
    <lineage>
        <taxon>Bacteria</taxon>
        <taxon>Pseudomonadati</taxon>
        <taxon>Pseudomonadota</taxon>
        <taxon>Alphaproteobacteria</taxon>
        <taxon>Acetobacterales</taxon>
        <taxon>Acetobacteraceae</taxon>
        <taxon>Gluconacetobacter</taxon>
    </lineage>
</organism>
<dbReference type="Gene3D" id="3.50.50.60">
    <property type="entry name" value="FAD/NAD(P)-binding domain"/>
    <property type="match status" value="2"/>
</dbReference>
<gene>
    <name evidence="2" type="ORF">HLH28_04805</name>
</gene>
<proteinExistence type="predicted"/>
<comment type="caution">
    <text evidence="2">The sequence shown here is derived from an EMBL/GenBank/DDBJ whole genome shotgun (WGS) entry which is preliminary data.</text>
</comment>
<dbReference type="PANTHER" id="PTHR43539">
    <property type="entry name" value="FLAVIN-BINDING MONOOXYGENASE-LIKE PROTEIN (AFU_ORTHOLOGUE AFUA_4G09220)"/>
    <property type="match status" value="1"/>
</dbReference>
<dbReference type="InterPro" id="IPR036188">
    <property type="entry name" value="FAD/NAD-bd_sf"/>
</dbReference>
<dbReference type="Pfam" id="PF13738">
    <property type="entry name" value="Pyr_redox_3"/>
    <property type="match status" value="1"/>
</dbReference>
<sequence>MTETKCPVVIVGGGQAGLSLSWYLCRLDVAHVVLEARTACHAWEDERWDSFSLVTPNWQCDLPGHPYRGDDPHGFMVKQEIVEYVQGFVKSFDPPLRCGVRVTDVSRADGGYRVETTDGVYVAAHVVIATGAYGEAVIPGYASAIDPAITQIHSQAYRNPHALPEGAVLVVGSGQSGAQIVEDLHLAGRKVHLCVGNAPRVSRFYRARDVVDWLADMKFYDLTVDRHPLRDGARDKTNHYVTGRNGGHDLDLRQFALEGVDLHGSLKNIRDDVACFGNDLAENLDDADRTNANIKASIDAYIAREGITAPTEAPYVPVWTPDGGNASLDLKAAGITSIIWCIGFRPDYRWIDVPVFNGRGQPVWHRGETEQPGLAFLGLPWQHTWGSARFSGISRDAAYLAGRIVGRPVPVADASSARLGALV</sequence>
<keyword evidence="1" id="KW-0560">Oxidoreductase</keyword>
<dbReference type="SUPFAM" id="SSF51905">
    <property type="entry name" value="FAD/NAD(P)-binding domain"/>
    <property type="match status" value="1"/>
</dbReference>
<dbReference type="InterPro" id="IPR050982">
    <property type="entry name" value="Auxin_biosynth/cation_transpt"/>
</dbReference>
<dbReference type="AlphaFoldDB" id="A0A7W4PK02"/>
<dbReference type="InterPro" id="IPR024000">
    <property type="entry name" value="CHP04046_FMN-dependent"/>
</dbReference>
<evidence type="ECO:0000313" key="2">
    <source>
        <dbReference type="EMBL" id="MBB2200902.1"/>
    </source>
</evidence>
<dbReference type="PANTHER" id="PTHR43539:SF78">
    <property type="entry name" value="FLAVIN-CONTAINING MONOOXYGENASE"/>
    <property type="match status" value="1"/>
</dbReference>
<keyword evidence="3" id="KW-1185">Reference proteome</keyword>
<dbReference type="Proteomes" id="UP000578030">
    <property type="component" value="Unassembled WGS sequence"/>
</dbReference>
<dbReference type="GO" id="GO:0050660">
    <property type="term" value="F:flavin adenine dinucleotide binding"/>
    <property type="evidence" value="ECO:0007669"/>
    <property type="project" value="TreeGrafter"/>
</dbReference>
<dbReference type="PRINTS" id="PR00469">
    <property type="entry name" value="PNDRDTASEII"/>
</dbReference>
<dbReference type="PRINTS" id="PR00368">
    <property type="entry name" value="FADPNR"/>
</dbReference>
<evidence type="ECO:0000313" key="3">
    <source>
        <dbReference type="Proteomes" id="UP000578030"/>
    </source>
</evidence>
<name>A0A7W4PK02_9PROT</name>
<dbReference type="RefSeq" id="WP_182955299.1">
    <property type="nucleotide sequence ID" value="NZ_JABEQM010000003.1"/>
</dbReference>
<protein>
    <submittedName>
        <fullName evidence="2">MSMEG_0569 family flavin-dependent oxidoreductase</fullName>
    </submittedName>
</protein>
<reference evidence="2 3" key="1">
    <citation type="submission" date="2020-04" db="EMBL/GenBank/DDBJ databases">
        <title>Description of novel Gluconacetobacter.</title>
        <authorList>
            <person name="Sombolestani A."/>
        </authorList>
    </citation>
    <scope>NUCLEOTIDE SEQUENCE [LARGE SCALE GENOMIC DNA]</scope>
    <source>
        <strain evidence="2 3">LMG 27802</strain>
    </source>
</reference>
<evidence type="ECO:0000256" key="1">
    <source>
        <dbReference type="ARBA" id="ARBA00023002"/>
    </source>
</evidence>
<dbReference type="EMBL" id="JABEQM010000003">
    <property type="protein sequence ID" value="MBB2200902.1"/>
    <property type="molecule type" value="Genomic_DNA"/>
</dbReference>
<accession>A0A7W4PK02</accession>
<dbReference type="NCBIfam" id="TIGR04046">
    <property type="entry name" value="MSMEG_0569_nitr"/>
    <property type="match status" value="1"/>
</dbReference>